<protein>
    <submittedName>
        <fullName evidence="1">28519_t:CDS:1</fullName>
    </submittedName>
</protein>
<organism evidence="1 2">
    <name type="scientific">Racocetra persica</name>
    <dbReference type="NCBI Taxonomy" id="160502"/>
    <lineage>
        <taxon>Eukaryota</taxon>
        <taxon>Fungi</taxon>
        <taxon>Fungi incertae sedis</taxon>
        <taxon>Mucoromycota</taxon>
        <taxon>Glomeromycotina</taxon>
        <taxon>Glomeromycetes</taxon>
        <taxon>Diversisporales</taxon>
        <taxon>Gigasporaceae</taxon>
        <taxon>Racocetra</taxon>
    </lineage>
</organism>
<reference evidence="1" key="1">
    <citation type="submission" date="2021-06" db="EMBL/GenBank/DDBJ databases">
        <authorList>
            <person name="Kallberg Y."/>
            <person name="Tangrot J."/>
            <person name="Rosling A."/>
        </authorList>
    </citation>
    <scope>NUCLEOTIDE SEQUENCE</scope>
    <source>
        <strain evidence="1">MA461A</strain>
    </source>
</reference>
<evidence type="ECO:0000313" key="2">
    <source>
        <dbReference type="Proteomes" id="UP000789920"/>
    </source>
</evidence>
<evidence type="ECO:0000313" key="1">
    <source>
        <dbReference type="EMBL" id="CAG8664046.1"/>
    </source>
</evidence>
<keyword evidence="2" id="KW-1185">Reference proteome</keyword>
<dbReference type="Proteomes" id="UP000789920">
    <property type="component" value="Unassembled WGS sequence"/>
</dbReference>
<comment type="caution">
    <text evidence="1">The sequence shown here is derived from an EMBL/GenBank/DDBJ whole genome shotgun (WGS) entry which is preliminary data.</text>
</comment>
<sequence>EGTNKWKRVCIDGKQRLTSITRFMNNEIPHHSPGGHSVKRYYDKVEGSNHPALSDEEKELFECFEIVCVEYYDLSLSQEQEIFSRVQLGVPLTAAVINTPIVDFAQDLYKNYPSISKIIDTTRGKPLQLISQTLHMIEQESEKFKASIVSIQKYLQNGREVPFGLAQSVKKVFETLVTLIELDVQMFHQNNKFSPIEFVFFCWIIAKFPDVGVIVYKDYLKRMKEYVRRYHVDIRFNQNVYATLRRFVSELEQEQYMSEMNFYGGYDANYDSNEPSRKRIKTEPAAQEQKYNININPYKGPEKKYNIVLKLSKSAQKEHFEWLQSRCNKYVNKVTRSIHNIVNKNDLSDFSEEDNFNVYSGWFSSEFINKELMTRNEVDIVEEDGVMEIDYMIPRDIQTSNVREGLDRIDQIKYPLDQSYSFPHSAGKGVNVYIVDTGIYKEHPEFEGRAKFGGTFCSGCDNDDENGHGTHVAAIVAGKTFGVTKKATVISIKVFGPSGKCNNSEVVKGLSFILNEHKKSKNKKTVVNMSFGGKFTKAINSAVKSLTDNGIHVVVSAGNGGSDACDRSPASEKTAITVGATEDESDLVASFSNLGKCVNIFAPGRNVESASIFSNNESRILSGTSQATPHVAGVVALLIAKDGNKSPADMFKSLVKLSTKNILKFPKEIIVKGSPNNFLRVPAP</sequence>
<name>A0ACA9NKZ2_9GLOM</name>
<gene>
    <name evidence="1" type="ORF">RPERSI_LOCUS8393</name>
</gene>
<accession>A0ACA9NKZ2</accession>
<feature type="non-terminal residue" evidence="1">
    <location>
        <position position="1"/>
    </location>
</feature>
<dbReference type="EMBL" id="CAJVQC010015132">
    <property type="protein sequence ID" value="CAG8664046.1"/>
    <property type="molecule type" value="Genomic_DNA"/>
</dbReference>
<proteinExistence type="predicted"/>